<keyword evidence="3" id="KW-0496">Mitochondrion</keyword>
<evidence type="ECO:0000256" key="3">
    <source>
        <dbReference type="ARBA" id="ARBA00023128"/>
    </source>
</evidence>
<dbReference type="PANTHER" id="PTHR33505:SF4">
    <property type="entry name" value="PROTEIN PREY, MITOCHONDRIAL"/>
    <property type="match status" value="1"/>
</dbReference>
<dbReference type="HAMAP" id="MF_01187">
    <property type="entry name" value="UPF0434"/>
    <property type="match status" value="1"/>
</dbReference>
<evidence type="ECO:0000313" key="8">
    <source>
        <dbReference type="Proteomes" id="UP000472261"/>
    </source>
</evidence>
<dbReference type="GO" id="GO:0005739">
    <property type="term" value="C:mitochondrion"/>
    <property type="evidence" value="ECO:0007669"/>
    <property type="project" value="UniProtKB-SubCell"/>
</dbReference>
<dbReference type="PANTHER" id="PTHR33505">
    <property type="entry name" value="ZGC:162634"/>
    <property type="match status" value="1"/>
</dbReference>
<sequence length="139" mass="14257">MVRAAEQRAAPEPQRGGGGAQPGTAPPGTGGGAAARGGAMLRGCGRGAAAALRGAAGSRRASGQERQGPGPGRPLEPSLLRFLVCPLSKRPLRYEESTNELVNEELGIAYPIIDGIPNMIPEAARTTRKRPPAEGSEQP</sequence>
<dbReference type="InterPro" id="IPR005651">
    <property type="entry name" value="Trm112-like"/>
</dbReference>
<keyword evidence="2" id="KW-0809">Transit peptide</keyword>
<feature type="region of interest" description="Disordered" evidence="6">
    <location>
        <begin position="1"/>
        <end position="78"/>
    </location>
</feature>
<protein>
    <recommendedName>
        <fullName evidence="5">Protein preY, mitochondrial</fullName>
    </recommendedName>
</protein>
<dbReference type="Proteomes" id="UP000472261">
    <property type="component" value="Unplaced"/>
</dbReference>
<evidence type="ECO:0000256" key="4">
    <source>
        <dbReference type="ARBA" id="ARBA00038479"/>
    </source>
</evidence>
<dbReference type="Pfam" id="PF03966">
    <property type="entry name" value="Trm112p"/>
    <property type="match status" value="1"/>
</dbReference>
<comment type="subcellular location">
    <subcellularLocation>
        <location evidence="1">Mitochondrion</location>
    </subcellularLocation>
</comment>
<evidence type="ECO:0000256" key="1">
    <source>
        <dbReference type="ARBA" id="ARBA00004173"/>
    </source>
</evidence>
<evidence type="ECO:0000256" key="2">
    <source>
        <dbReference type="ARBA" id="ARBA00022946"/>
    </source>
</evidence>
<proteinExistence type="inferred from homology"/>
<dbReference type="AlphaFoldDB" id="A0A669QHI5"/>
<organism evidence="7 8">
    <name type="scientific">Phasianus colchicus</name>
    <name type="common">Common pheasant</name>
    <dbReference type="NCBI Taxonomy" id="9054"/>
    <lineage>
        <taxon>Eukaryota</taxon>
        <taxon>Metazoa</taxon>
        <taxon>Chordata</taxon>
        <taxon>Craniata</taxon>
        <taxon>Vertebrata</taxon>
        <taxon>Euteleostomi</taxon>
        <taxon>Archelosauria</taxon>
        <taxon>Archosauria</taxon>
        <taxon>Dinosauria</taxon>
        <taxon>Saurischia</taxon>
        <taxon>Theropoda</taxon>
        <taxon>Coelurosauria</taxon>
        <taxon>Aves</taxon>
        <taxon>Neognathae</taxon>
        <taxon>Galloanserae</taxon>
        <taxon>Galliformes</taxon>
        <taxon>Phasianidae</taxon>
        <taxon>Phasianinae</taxon>
        <taxon>Phasianus</taxon>
    </lineage>
</organism>
<evidence type="ECO:0000313" key="7">
    <source>
        <dbReference type="Ensembl" id="ENSPCLP00000019180.1"/>
    </source>
</evidence>
<keyword evidence="8" id="KW-1185">Reference proteome</keyword>
<evidence type="ECO:0000256" key="6">
    <source>
        <dbReference type="SAM" id="MobiDB-lite"/>
    </source>
</evidence>
<reference evidence="7" key="1">
    <citation type="submission" date="2025-08" db="UniProtKB">
        <authorList>
            <consortium name="Ensembl"/>
        </authorList>
    </citation>
    <scope>IDENTIFICATION</scope>
</reference>
<dbReference type="Ensembl" id="ENSPCLT00000025570.1">
    <property type="protein sequence ID" value="ENSPCLP00000019180.1"/>
    <property type="gene ID" value="ENSPCLG00000016084.1"/>
</dbReference>
<evidence type="ECO:0000256" key="5">
    <source>
        <dbReference type="ARBA" id="ARBA00040939"/>
    </source>
</evidence>
<comment type="similarity">
    <text evidence="4">Belongs to the PREY family.</text>
</comment>
<feature type="compositionally biased region" description="Low complexity" evidence="6">
    <location>
        <begin position="36"/>
        <end position="77"/>
    </location>
</feature>
<name>A0A669QHI5_PHACC</name>
<dbReference type="Gene3D" id="2.20.25.10">
    <property type="match status" value="1"/>
</dbReference>
<accession>A0A669QHI5</accession>
<reference evidence="7" key="2">
    <citation type="submission" date="2025-09" db="UniProtKB">
        <authorList>
            <consortium name="Ensembl"/>
        </authorList>
    </citation>
    <scope>IDENTIFICATION</scope>
</reference>
<dbReference type="SUPFAM" id="SSF158997">
    <property type="entry name" value="Trm112p-like"/>
    <property type="match status" value="1"/>
</dbReference>
<dbReference type="FunFam" id="2.20.25.10:FF:000017">
    <property type="entry name" value="protein preY, mitochondrial"/>
    <property type="match status" value="1"/>
</dbReference>
<dbReference type="OMA" id="RMIHQNK"/>